<dbReference type="InterPro" id="IPR019587">
    <property type="entry name" value="Polyketide_cyclase/dehydratase"/>
</dbReference>
<dbReference type="Proteomes" id="UP000187486">
    <property type="component" value="Unassembled WGS sequence"/>
</dbReference>
<organism evidence="1 2">
    <name type="scientific">Amycolatopsis coloradensis</name>
    <dbReference type="NCBI Taxonomy" id="76021"/>
    <lineage>
        <taxon>Bacteria</taxon>
        <taxon>Bacillati</taxon>
        <taxon>Actinomycetota</taxon>
        <taxon>Actinomycetes</taxon>
        <taxon>Pseudonocardiales</taxon>
        <taxon>Pseudonocardiaceae</taxon>
        <taxon>Amycolatopsis</taxon>
    </lineage>
</organism>
<dbReference type="InterPro" id="IPR023393">
    <property type="entry name" value="START-like_dom_sf"/>
</dbReference>
<dbReference type="OrthoDB" id="6624781at2"/>
<proteinExistence type="predicted"/>
<dbReference type="Gene3D" id="3.30.530.20">
    <property type="match status" value="1"/>
</dbReference>
<dbReference type="Pfam" id="PF10604">
    <property type="entry name" value="Polyketide_cyc2"/>
    <property type="match status" value="1"/>
</dbReference>
<dbReference type="STRING" id="76021.BS329_16945"/>
<keyword evidence="2" id="KW-1185">Reference proteome</keyword>
<sequence>MRRIVSGTRTIAASRAQVFALLADPRKHPVIAGNHSVREQDIDAPDRLYQGAVFRTRMWFGIPYWINNEVVEYTENALIAWRNWGGHIWRWQLHEVAACCTDVEEVFDYRTTRSPRLFELIGAPRYNRRNIRISLENLDALARKQ</sequence>
<protein>
    <submittedName>
        <fullName evidence="1">Uncharacterized protein</fullName>
    </submittedName>
</protein>
<comment type="caution">
    <text evidence="1">The sequence shown here is derived from an EMBL/GenBank/DDBJ whole genome shotgun (WGS) entry which is preliminary data.</text>
</comment>
<dbReference type="AlphaFoldDB" id="A0A1R0KTW0"/>
<dbReference type="EMBL" id="MQUQ01000008">
    <property type="protein sequence ID" value="OLZ51467.1"/>
    <property type="molecule type" value="Genomic_DNA"/>
</dbReference>
<dbReference type="SUPFAM" id="SSF55961">
    <property type="entry name" value="Bet v1-like"/>
    <property type="match status" value="1"/>
</dbReference>
<gene>
    <name evidence="1" type="ORF">BS329_16945</name>
</gene>
<name>A0A1R0KTW0_9PSEU</name>
<dbReference type="RefSeq" id="WP_076161816.1">
    <property type="nucleotide sequence ID" value="NZ_JBEZVB010000016.1"/>
</dbReference>
<accession>A0A1R0KTW0</accession>
<evidence type="ECO:0000313" key="2">
    <source>
        <dbReference type="Proteomes" id="UP000187486"/>
    </source>
</evidence>
<evidence type="ECO:0000313" key="1">
    <source>
        <dbReference type="EMBL" id="OLZ51467.1"/>
    </source>
</evidence>
<reference evidence="1 2" key="1">
    <citation type="submission" date="2016-01" db="EMBL/GenBank/DDBJ databases">
        <title>Amycolatopsis coloradensis genome sequencing and assembly.</title>
        <authorList>
            <person name="Mayilraj S."/>
        </authorList>
    </citation>
    <scope>NUCLEOTIDE SEQUENCE [LARGE SCALE GENOMIC DNA]</scope>
    <source>
        <strain evidence="1 2">DSM 44225</strain>
    </source>
</reference>